<proteinExistence type="predicted"/>
<reference evidence="2" key="2">
    <citation type="journal article" date="2022" name="J. Anim. Sci.">
        <title>Whole genome sequence analyses-based assessment of virulence potential and antimicrobial susceptibilities and resistance of Enterococcus faecium strains isolated from commercial swine and cattle probiotic products.</title>
        <authorList>
            <person name="Shridhar P.B."/>
            <person name="Amachawadi R.G."/>
            <person name="Tokach M."/>
            <person name="Patel I."/>
            <person name="Gangiredla J."/>
            <person name="Mammel M."/>
            <person name="Nagaraja T.G."/>
        </authorList>
    </citation>
    <scope>NUCLEOTIDE SEQUENCE</scope>
    <source>
        <strain evidence="2">EF216</strain>
    </source>
</reference>
<dbReference type="Gene3D" id="3.40.30.10">
    <property type="entry name" value="Glutaredoxin"/>
    <property type="match status" value="1"/>
</dbReference>
<dbReference type="EMBL" id="JACEIT010000014">
    <property type="protein sequence ID" value="MBA4546574.1"/>
    <property type="molecule type" value="Genomic_DNA"/>
</dbReference>
<gene>
    <name evidence="1" type="ORF">H1Z91_09520</name>
    <name evidence="2" type="ORF">KYX84_03890</name>
    <name evidence="3" type="ORF">RAN64_05405</name>
</gene>
<accession>A0A7W1XH50</accession>
<dbReference type="EMBL" id="JAIFOD010000012">
    <property type="protein sequence ID" value="MBX4193375.1"/>
    <property type="molecule type" value="Genomic_DNA"/>
</dbReference>
<dbReference type="Proteomes" id="UP001238215">
    <property type="component" value="Unassembled WGS sequence"/>
</dbReference>
<dbReference type="EMBL" id="JAVBZS010000011">
    <property type="protein sequence ID" value="MDP8589484.1"/>
    <property type="molecule type" value="Genomic_DNA"/>
</dbReference>
<dbReference type="AlphaFoldDB" id="A0A7W1XH50"/>
<dbReference type="InterPro" id="IPR046698">
    <property type="entry name" value="PedC-like"/>
</dbReference>
<dbReference type="Pfam" id="PF20207">
    <property type="entry name" value="DUF6568"/>
    <property type="match status" value="1"/>
</dbReference>
<evidence type="ECO:0000313" key="5">
    <source>
        <dbReference type="Proteomes" id="UP001238215"/>
    </source>
</evidence>
<reference evidence="3 5" key="3">
    <citation type="submission" date="2023-08" db="EMBL/GenBank/DDBJ databases">
        <title>Whole genome sequencing of Enterococcus.</title>
        <authorList>
            <person name="Kaptchouang Tchatchouang C.D."/>
            <person name="Ateba C.N."/>
        </authorList>
    </citation>
    <scope>NUCLEOTIDE SEQUENCE [LARGE SCALE GENOMIC DNA]</scope>
    <source>
        <strain evidence="3 5">ENT3_CNKT_NWU</strain>
    </source>
</reference>
<dbReference type="GeneID" id="66498158"/>
<evidence type="ECO:0000313" key="3">
    <source>
        <dbReference type="EMBL" id="MDP8589484.1"/>
    </source>
</evidence>
<dbReference type="SUPFAM" id="SSF52833">
    <property type="entry name" value="Thioredoxin-like"/>
    <property type="match status" value="1"/>
</dbReference>
<organism evidence="1 4">
    <name type="scientific">Enterococcus lactis</name>
    <dbReference type="NCBI Taxonomy" id="357441"/>
    <lineage>
        <taxon>Bacteria</taxon>
        <taxon>Bacillati</taxon>
        <taxon>Bacillota</taxon>
        <taxon>Bacilli</taxon>
        <taxon>Lactobacillales</taxon>
        <taxon>Enterococcaceae</taxon>
        <taxon>Enterococcus</taxon>
    </lineage>
</organism>
<dbReference type="Proteomes" id="UP000704433">
    <property type="component" value="Unassembled WGS sequence"/>
</dbReference>
<evidence type="ECO:0000313" key="2">
    <source>
        <dbReference type="EMBL" id="MBX4193375.1"/>
    </source>
</evidence>
<dbReference type="CDD" id="cd02947">
    <property type="entry name" value="TRX_family"/>
    <property type="match status" value="1"/>
</dbReference>
<protein>
    <submittedName>
        <fullName evidence="1">Thioredoxin family protein</fullName>
    </submittedName>
</protein>
<evidence type="ECO:0000313" key="1">
    <source>
        <dbReference type="EMBL" id="MBA4546574.1"/>
    </source>
</evidence>
<dbReference type="InterPro" id="IPR036249">
    <property type="entry name" value="Thioredoxin-like_sf"/>
</dbReference>
<keyword evidence="5" id="KW-1185">Reference proteome</keyword>
<name>A0A7W1XH50_9ENTE</name>
<dbReference type="Proteomes" id="UP000531895">
    <property type="component" value="Unassembled WGS sequence"/>
</dbReference>
<evidence type="ECO:0000313" key="4">
    <source>
        <dbReference type="Proteomes" id="UP000531895"/>
    </source>
</evidence>
<dbReference type="RefSeq" id="WP_002328995.1">
    <property type="nucleotide sequence ID" value="NZ_BNJW01000013.1"/>
</dbReference>
<reference evidence="1 4" key="1">
    <citation type="submission" date="2020-07" db="EMBL/GenBank/DDBJ databases">
        <authorList>
            <person name="Feng H."/>
        </authorList>
    </citation>
    <scope>NUCLEOTIDE SEQUENCE [LARGE SCALE GENOMIC DNA]</scope>
    <source>
        <strain evidence="4">s-7</strain>
        <strain evidence="1">S-7</strain>
    </source>
</reference>
<sequence>MNNILPVIKTEMLKSKFDGSDTFLLYVGRPTCIQCQEIEPTLRNILKSVGVKASYYRTDIARNEDEKSLEEVAKKLDLTVVPSLLMISKGVLVDRLDGVYTAKAISEFLENNKTIFEEDA</sequence>
<comment type="caution">
    <text evidence="1">The sequence shown here is derived from an EMBL/GenBank/DDBJ whole genome shotgun (WGS) entry which is preliminary data.</text>
</comment>